<feature type="transmembrane region" description="Helical" evidence="7">
    <location>
        <begin position="102"/>
        <end position="119"/>
    </location>
</feature>
<dbReference type="Proteomes" id="UP001157069">
    <property type="component" value="Unassembled WGS sequence"/>
</dbReference>
<evidence type="ECO:0000256" key="6">
    <source>
        <dbReference type="ARBA" id="ARBA00023136"/>
    </source>
</evidence>
<dbReference type="EMBL" id="BSVA01000001">
    <property type="protein sequence ID" value="GMA90101.1"/>
    <property type="molecule type" value="Genomic_DNA"/>
</dbReference>
<sequence length="235" mass="24798">MIDIVLLPESWLTELLLLALAFVLSVAIGVERSRRLKSAGLRTHTLVGLGSAMFTLVSAYGFQAILGPDVTLDPSRIAAQIVSGIGFLGAGVIFVKNDAVNGLTTAASVWMTAAIGMACGAGMPLLAVAGTVLHLASVTLLTMLNQRIRRSVVSEPSVEVRYRYSKAVLTAVLEVVAEYGYAVTRITRSTDSDEGMLQIRSPGSTSSSKLDQLLSSLAALRGVRSASRIDSDDDD</sequence>
<keyword evidence="3" id="KW-1003">Cell membrane</keyword>
<comment type="similarity">
    <text evidence="2">Belongs to the MgtC/SapB family.</text>
</comment>
<accession>A0ABQ6JP96</accession>
<evidence type="ECO:0000256" key="7">
    <source>
        <dbReference type="SAM" id="Phobius"/>
    </source>
</evidence>
<keyword evidence="6 7" id="KW-0472">Membrane</keyword>
<dbReference type="PRINTS" id="PR01837">
    <property type="entry name" value="MGTCSAPBPROT"/>
</dbReference>
<dbReference type="InterPro" id="IPR003416">
    <property type="entry name" value="MgtC/SapB/SrpB/YhiD_fam"/>
</dbReference>
<protein>
    <submittedName>
        <fullName evidence="9">Membrane protein</fullName>
    </submittedName>
</protein>
<dbReference type="Pfam" id="PF02308">
    <property type="entry name" value="MgtC"/>
    <property type="match status" value="1"/>
</dbReference>
<dbReference type="RefSeq" id="WP_284297678.1">
    <property type="nucleotide sequence ID" value="NZ_BSVA01000001.1"/>
</dbReference>
<organism evidence="9 10">
    <name type="scientific">Homoserinibacter gongjuensis</name>
    <dbReference type="NCBI Taxonomy" id="1162968"/>
    <lineage>
        <taxon>Bacteria</taxon>
        <taxon>Bacillati</taxon>
        <taxon>Actinomycetota</taxon>
        <taxon>Actinomycetes</taxon>
        <taxon>Micrococcales</taxon>
        <taxon>Microbacteriaceae</taxon>
        <taxon>Homoserinibacter</taxon>
    </lineage>
</organism>
<feature type="transmembrane region" description="Helical" evidence="7">
    <location>
        <begin position="12"/>
        <end position="31"/>
    </location>
</feature>
<feature type="transmembrane region" description="Helical" evidence="7">
    <location>
        <begin position="43"/>
        <end position="65"/>
    </location>
</feature>
<evidence type="ECO:0000256" key="4">
    <source>
        <dbReference type="ARBA" id="ARBA00022692"/>
    </source>
</evidence>
<keyword evidence="4 7" id="KW-0812">Transmembrane</keyword>
<name>A0ABQ6JP96_9MICO</name>
<dbReference type="PANTHER" id="PTHR33778">
    <property type="entry name" value="PROTEIN MGTC"/>
    <property type="match status" value="1"/>
</dbReference>
<keyword evidence="5 7" id="KW-1133">Transmembrane helix</keyword>
<comment type="subcellular location">
    <subcellularLocation>
        <location evidence="1">Cell membrane</location>
        <topology evidence="1">Multi-pass membrane protein</topology>
    </subcellularLocation>
</comment>
<evidence type="ECO:0000256" key="5">
    <source>
        <dbReference type="ARBA" id="ARBA00022989"/>
    </source>
</evidence>
<dbReference type="PANTHER" id="PTHR33778:SF1">
    <property type="entry name" value="MAGNESIUM TRANSPORTER YHID-RELATED"/>
    <property type="match status" value="1"/>
</dbReference>
<evidence type="ECO:0000256" key="1">
    <source>
        <dbReference type="ARBA" id="ARBA00004651"/>
    </source>
</evidence>
<reference evidence="10" key="1">
    <citation type="journal article" date="2019" name="Int. J. Syst. Evol. Microbiol.">
        <title>The Global Catalogue of Microorganisms (GCM) 10K type strain sequencing project: providing services to taxonomists for standard genome sequencing and annotation.</title>
        <authorList>
            <consortium name="The Broad Institute Genomics Platform"/>
            <consortium name="The Broad Institute Genome Sequencing Center for Infectious Disease"/>
            <person name="Wu L."/>
            <person name="Ma J."/>
        </authorList>
    </citation>
    <scope>NUCLEOTIDE SEQUENCE [LARGE SCALE GENOMIC DNA]</scope>
    <source>
        <strain evidence="10">NBRC 108755</strain>
    </source>
</reference>
<feature type="transmembrane region" description="Helical" evidence="7">
    <location>
        <begin position="77"/>
        <end position="95"/>
    </location>
</feature>
<feature type="domain" description="MgtC/SapB/SrpB/YhiD N-terminal" evidence="8">
    <location>
        <begin position="18"/>
        <end position="146"/>
    </location>
</feature>
<dbReference type="InterPro" id="IPR049177">
    <property type="entry name" value="MgtC_SapB_SrpB_YhiD_N"/>
</dbReference>
<keyword evidence="10" id="KW-1185">Reference proteome</keyword>
<evidence type="ECO:0000256" key="2">
    <source>
        <dbReference type="ARBA" id="ARBA00009298"/>
    </source>
</evidence>
<comment type="caution">
    <text evidence="9">The sequence shown here is derived from an EMBL/GenBank/DDBJ whole genome shotgun (WGS) entry which is preliminary data.</text>
</comment>
<gene>
    <name evidence="9" type="ORF">GCM10025869_06300</name>
</gene>
<evidence type="ECO:0000313" key="9">
    <source>
        <dbReference type="EMBL" id="GMA90101.1"/>
    </source>
</evidence>
<evidence type="ECO:0000259" key="8">
    <source>
        <dbReference type="Pfam" id="PF02308"/>
    </source>
</evidence>
<evidence type="ECO:0000256" key="3">
    <source>
        <dbReference type="ARBA" id="ARBA00022475"/>
    </source>
</evidence>
<evidence type="ECO:0000313" key="10">
    <source>
        <dbReference type="Proteomes" id="UP001157069"/>
    </source>
</evidence>
<proteinExistence type="inferred from homology"/>